<dbReference type="AlphaFoldDB" id="A0A803KY17"/>
<feature type="signal peptide" evidence="6">
    <location>
        <begin position="1"/>
        <end position="25"/>
    </location>
</feature>
<dbReference type="InterPro" id="IPR025660">
    <property type="entry name" value="Pept_his_AS"/>
</dbReference>
<evidence type="ECO:0000259" key="8">
    <source>
        <dbReference type="SMART" id="SM00848"/>
    </source>
</evidence>
<dbReference type="CDD" id="cd02248">
    <property type="entry name" value="Peptidase_C1A"/>
    <property type="match status" value="1"/>
</dbReference>
<keyword evidence="2" id="KW-0645">Protease</keyword>
<keyword evidence="6" id="KW-0732">Signal</keyword>
<dbReference type="SUPFAM" id="SSF54001">
    <property type="entry name" value="Cysteine proteinases"/>
    <property type="match status" value="1"/>
</dbReference>
<dbReference type="Gramene" id="AUR62003926-RA">
    <property type="protein sequence ID" value="AUR62003926-RA:cds"/>
    <property type="gene ID" value="AUR62003926"/>
</dbReference>
<dbReference type="OrthoDB" id="10253408at2759"/>
<proteinExistence type="inferred from homology"/>
<dbReference type="InterPro" id="IPR038765">
    <property type="entry name" value="Papain-like_cys_pep_sf"/>
</dbReference>
<protein>
    <recommendedName>
        <fullName evidence="11">Cysteine proteinase</fullName>
    </recommendedName>
</protein>
<evidence type="ECO:0000256" key="3">
    <source>
        <dbReference type="ARBA" id="ARBA00022801"/>
    </source>
</evidence>
<evidence type="ECO:0008006" key="11">
    <source>
        <dbReference type="Google" id="ProtNLM"/>
    </source>
</evidence>
<dbReference type="OMA" id="YPYHARD"/>
<dbReference type="RefSeq" id="XP_021714366.1">
    <property type="nucleotide sequence ID" value="XM_021858674.1"/>
</dbReference>
<feature type="domain" description="Peptidase C1A papain C-terminal" evidence="7">
    <location>
        <begin position="126"/>
        <end position="341"/>
    </location>
</feature>
<dbReference type="GO" id="GO:0008234">
    <property type="term" value="F:cysteine-type peptidase activity"/>
    <property type="evidence" value="ECO:0007669"/>
    <property type="project" value="UniProtKB-KW"/>
</dbReference>
<dbReference type="GO" id="GO:0006508">
    <property type="term" value="P:proteolysis"/>
    <property type="evidence" value="ECO:0007669"/>
    <property type="project" value="UniProtKB-KW"/>
</dbReference>
<keyword evidence="5" id="KW-1015">Disulfide bond</keyword>
<keyword evidence="4" id="KW-0788">Thiol protease</keyword>
<dbReference type="PRINTS" id="PR00705">
    <property type="entry name" value="PAPAIN"/>
</dbReference>
<dbReference type="PROSITE" id="PS00139">
    <property type="entry name" value="THIOL_PROTEASE_CYS"/>
    <property type="match status" value="1"/>
</dbReference>
<reference evidence="9" key="2">
    <citation type="submission" date="2021-03" db="UniProtKB">
        <authorList>
            <consortium name="EnsemblPlants"/>
        </authorList>
    </citation>
    <scope>IDENTIFICATION</scope>
</reference>
<dbReference type="InterPro" id="IPR000169">
    <property type="entry name" value="Pept_cys_AS"/>
</dbReference>
<dbReference type="SMART" id="SM00645">
    <property type="entry name" value="Pept_C1"/>
    <property type="match status" value="1"/>
</dbReference>
<dbReference type="GeneID" id="110682345"/>
<dbReference type="Pfam" id="PF08246">
    <property type="entry name" value="Inhibitor_I29"/>
    <property type="match status" value="1"/>
</dbReference>
<dbReference type="SMR" id="A0A803KY17"/>
<dbReference type="SMART" id="SM00848">
    <property type="entry name" value="Inhibitor_I29"/>
    <property type="match status" value="1"/>
</dbReference>
<evidence type="ECO:0000256" key="2">
    <source>
        <dbReference type="ARBA" id="ARBA00022670"/>
    </source>
</evidence>
<evidence type="ECO:0000256" key="5">
    <source>
        <dbReference type="ARBA" id="ARBA00023157"/>
    </source>
</evidence>
<organism evidence="9 10">
    <name type="scientific">Chenopodium quinoa</name>
    <name type="common">Quinoa</name>
    <dbReference type="NCBI Taxonomy" id="63459"/>
    <lineage>
        <taxon>Eukaryota</taxon>
        <taxon>Viridiplantae</taxon>
        <taxon>Streptophyta</taxon>
        <taxon>Embryophyta</taxon>
        <taxon>Tracheophyta</taxon>
        <taxon>Spermatophyta</taxon>
        <taxon>Magnoliopsida</taxon>
        <taxon>eudicotyledons</taxon>
        <taxon>Gunneridae</taxon>
        <taxon>Pentapetalae</taxon>
        <taxon>Caryophyllales</taxon>
        <taxon>Chenopodiaceae</taxon>
        <taxon>Chenopodioideae</taxon>
        <taxon>Atripliceae</taxon>
        <taxon>Chenopodium</taxon>
    </lineage>
</organism>
<dbReference type="FunFam" id="3.90.70.10:FF:000068">
    <property type="entry name" value="Cysteine protease 1"/>
    <property type="match status" value="1"/>
</dbReference>
<dbReference type="Proteomes" id="UP000596660">
    <property type="component" value="Unplaced"/>
</dbReference>
<evidence type="ECO:0000256" key="4">
    <source>
        <dbReference type="ARBA" id="ARBA00022807"/>
    </source>
</evidence>
<gene>
    <name evidence="9" type="primary">LOC110682345</name>
</gene>
<reference evidence="9" key="1">
    <citation type="journal article" date="2017" name="Nature">
        <title>The genome of Chenopodium quinoa.</title>
        <authorList>
            <person name="Jarvis D.E."/>
            <person name="Ho Y.S."/>
            <person name="Lightfoot D.J."/>
            <person name="Schmoeckel S.M."/>
            <person name="Li B."/>
            <person name="Borm T.J.A."/>
            <person name="Ohyanagi H."/>
            <person name="Mineta K."/>
            <person name="Michell C.T."/>
            <person name="Saber N."/>
            <person name="Kharbatia N.M."/>
            <person name="Rupper R.R."/>
            <person name="Sharp A.R."/>
            <person name="Dally N."/>
            <person name="Boughton B.A."/>
            <person name="Woo Y.H."/>
            <person name="Gao G."/>
            <person name="Schijlen E.G.W.M."/>
            <person name="Guo X."/>
            <person name="Momin A.A."/>
            <person name="Negrao S."/>
            <person name="Al-Babili S."/>
            <person name="Gehring C."/>
            <person name="Roessner U."/>
            <person name="Jung C."/>
            <person name="Murphy K."/>
            <person name="Arold S.T."/>
            <person name="Gojobori T."/>
            <person name="van der Linden C.G."/>
            <person name="van Loo E.N."/>
            <person name="Jellen E.N."/>
            <person name="Maughan P.J."/>
            <person name="Tester M."/>
        </authorList>
    </citation>
    <scope>NUCLEOTIDE SEQUENCE [LARGE SCALE GENOMIC DNA]</scope>
    <source>
        <strain evidence="9">cv. PI 614886</strain>
    </source>
</reference>
<evidence type="ECO:0000313" key="9">
    <source>
        <dbReference type="EnsemblPlants" id="AUR62003926-RA:cds"/>
    </source>
</evidence>
<evidence type="ECO:0000259" key="7">
    <source>
        <dbReference type="SMART" id="SM00645"/>
    </source>
</evidence>
<dbReference type="InterPro" id="IPR000668">
    <property type="entry name" value="Peptidase_C1A_C"/>
</dbReference>
<evidence type="ECO:0000256" key="6">
    <source>
        <dbReference type="SAM" id="SignalP"/>
    </source>
</evidence>
<name>A0A803KY17_CHEQI</name>
<dbReference type="Pfam" id="PF00112">
    <property type="entry name" value="Peptidase_C1"/>
    <property type="match status" value="1"/>
</dbReference>
<dbReference type="InterPro" id="IPR013128">
    <property type="entry name" value="Peptidase_C1A"/>
</dbReference>
<comment type="similarity">
    <text evidence="1">Belongs to the peptidase C1 family.</text>
</comment>
<dbReference type="InterPro" id="IPR039417">
    <property type="entry name" value="Peptidase_C1A_papain-like"/>
</dbReference>
<dbReference type="InterPro" id="IPR013201">
    <property type="entry name" value="Prot_inhib_I29"/>
</dbReference>
<dbReference type="InterPro" id="IPR025661">
    <property type="entry name" value="Pept_asp_AS"/>
</dbReference>
<dbReference type="Gene3D" id="3.90.70.10">
    <property type="entry name" value="Cysteine proteinases"/>
    <property type="match status" value="1"/>
</dbReference>
<dbReference type="KEGG" id="cqi:110682345"/>
<evidence type="ECO:0000313" key="10">
    <source>
        <dbReference type="Proteomes" id="UP000596660"/>
    </source>
</evidence>
<dbReference type="EnsemblPlants" id="AUR62003926-RA">
    <property type="protein sequence ID" value="AUR62003926-RA:cds"/>
    <property type="gene ID" value="AUR62003926"/>
</dbReference>
<feature type="chain" id="PRO_5030805446" description="Cysteine proteinase" evidence="6">
    <location>
        <begin position="26"/>
        <end position="364"/>
    </location>
</feature>
<dbReference type="PANTHER" id="PTHR12411">
    <property type="entry name" value="CYSTEINE PROTEASE FAMILY C1-RELATED"/>
    <property type="match status" value="1"/>
</dbReference>
<dbReference type="PROSITE" id="PS00640">
    <property type="entry name" value="THIOL_PROTEASE_ASN"/>
    <property type="match status" value="1"/>
</dbReference>
<keyword evidence="3" id="KW-0378">Hydrolase</keyword>
<keyword evidence="10" id="KW-1185">Reference proteome</keyword>
<feature type="domain" description="Cathepsin propeptide inhibitor" evidence="8">
    <location>
        <begin position="38"/>
        <end position="96"/>
    </location>
</feature>
<accession>A0A803KY17</accession>
<sequence length="364" mass="40585">MKLRQTSAVLTTVLFSLLLSPLASAASERTDEEIMGLYKNWQAHHGKARNGLPTPDDQKRFEIFKDNLKFIDEHNSVDRTYKLGLNKFADLTNEEYRSRFLGTRPKPISINRKVSLRYWPLPGDQLPKAVDWRKTGAVNHVKDQGQCGSCWAFSTVATVEAINQIVTGNLTSLSEQELVDCDRVVDQGCNGGLMDNAFQFILENGGLDTEESYPYKGVDGQCDLNRKNNKVVSIDGYEDVQPYSEKALKKAVAHQPVSVAIEAGGRALQLYQSGIFNGHCGTKLDHAVVVVGYGTENGKDYWIVRNSWGSGWGEEGYFRMRRNTHTFTGKCGIAMQPSYPVKLTKEPIKPFSVVESDDGKVSSF</sequence>
<evidence type="ECO:0000256" key="1">
    <source>
        <dbReference type="ARBA" id="ARBA00008455"/>
    </source>
</evidence>
<dbReference type="PROSITE" id="PS00639">
    <property type="entry name" value="THIOL_PROTEASE_HIS"/>
    <property type="match status" value="1"/>
</dbReference>